<protein>
    <recommendedName>
        <fullName evidence="3">Asp23/Gls24 family envelope stress response protein</fullName>
    </recommendedName>
</protein>
<name>A0A2S8II99_RHOOP</name>
<comment type="caution">
    <text evidence="1">The sequence shown here is derived from an EMBL/GenBank/DDBJ whole genome shotgun (WGS) entry which is preliminary data.</text>
</comment>
<evidence type="ECO:0008006" key="3">
    <source>
        <dbReference type="Google" id="ProtNLM"/>
    </source>
</evidence>
<dbReference type="RefSeq" id="WP_105423423.1">
    <property type="nucleotide sequence ID" value="NZ_PUIO01000088.1"/>
</dbReference>
<organism evidence="1 2">
    <name type="scientific">Rhodococcus opacus</name>
    <name type="common">Nocardia opaca</name>
    <dbReference type="NCBI Taxonomy" id="37919"/>
    <lineage>
        <taxon>Bacteria</taxon>
        <taxon>Bacillati</taxon>
        <taxon>Actinomycetota</taxon>
        <taxon>Actinomycetes</taxon>
        <taxon>Mycobacteriales</taxon>
        <taxon>Nocardiaceae</taxon>
        <taxon>Rhodococcus</taxon>
    </lineage>
</organism>
<gene>
    <name evidence="1" type="ORF">C5613_40775</name>
</gene>
<reference evidence="2" key="1">
    <citation type="submission" date="2018-02" db="EMBL/GenBank/DDBJ databases">
        <title>Draft genome sequencing of Rhodococcus opacus KU647198.</title>
        <authorList>
            <person name="Zheng B.-X."/>
        </authorList>
    </citation>
    <scope>NUCLEOTIDE SEQUENCE [LARGE SCALE GENOMIC DNA]</scope>
    <source>
        <strain evidence="2">04-OD7</strain>
    </source>
</reference>
<evidence type="ECO:0000313" key="2">
    <source>
        <dbReference type="Proteomes" id="UP000239290"/>
    </source>
</evidence>
<evidence type="ECO:0000313" key="1">
    <source>
        <dbReference type="EMBL" id="PQP14483.1"/>
    </source>
</evidence>
<proteinExistence type="predicted"/>
<accession>A0A2S8II99</accession>
<sequence>MTGVPEGGCRGEPPAGEQADRIAAAVTAVPGVVGLHAGSFGEVGTYLPGRRVPGIRIGDEATEVHVSVGCDAPVRETAALIRRTVAAITEGPVHITIEDVVPPLPHPPEG</sequence>
<dbReference type="EMBL" id="PUIO01000088">
    <property type="protein sequence ID" value="PQP14483.1"/>
    <property type="molecule type" value="Genomic_DNA"/>
</dbReference>
<dbReference type="AlphaFoldDB" id="A0A2S8II99"/>
<dbReference type="Proteomes" id="UP000239290">
    <property type="component" value="Unassembled WGS sequence"/>
</dbReference>